<protein>
    <recommendedName>
        <fullName evidence="2">DUF4384 domain-containing protein</fullName>
    </recommendedName>
</protein>
<dbReference type="EMBL" id="CP017708">
    <property type="protein sequence ID" value="AOY84220.2"/>
    <property type="molecule type" value="Genomic_DNA"/>
</dbReference>
<dbReference type="Proteomes" id="UP000176944">
    <property type="component" value="Chromosome"/>
</dbReference>
<reference evidence="1" key="1">
    <citation type="journal article" date="2017" name="Proc. Natl. Acad. Sci. U.S.A.">
        <title>Comparative genomics uncovers the prolific and distinctive metabolic potential of the cyanobacterial genus Moorea.</title>
        <authorList>
            <person name="Leao T."/>
            <person name="Castelao G."/>
            <person name="Korobeynikov A."/>
            <person name="Monroe E.A."/>
            <person name="Podell S."/>
            <person name="Glukhov E."/>
            <person name="Allen E.E."/>
            <person name="Gerwick W.H."/>
            <person name="Gerwick L."/>
        </authorList>
    </citation>
    <scope>NUCLEOTIDE SEQUENCE</scope>
    <source>
        <strain evidence="1">JHB</strain>
    </source>
</reference>
<gene>
    <name evidence="1" type="ORF">BJP36_34120</name>
</gene>
<accession>A0A1D9GA05</accession>
<name>A0A1D9GA05_MOOP1</name>
<sequence length="344" mass="39830">MRTLREQLMGVKYHRLEAYSTSCLLPLASCLLPTPYSLLPAPFLMINTMTNQQSQQQQFLAEIADQIFSISKSSETQKLCFLLRFSPENWQEENVEIAREMDEKLGGFNEQSINATLAEVLKKLKKQFGEEMNKNGVNWENKRGRPADEKQSPWRIAYSWLWEHKFPYWQMDGLWQTLIKKATSPSHWLRFTPDPNHKGLVVPPGKKDEPPVIGLNIPYSMHVELDCDQQHLLLLNRGLDTKYVVCPSQAFAPVNRLKDKTMLMPQSGAMCEEIKFDTVGQEEFLAIVLEESLDFPWLTPNQEEPAPIWNPERLKELWTMLGEDSNNLQAFYRSFQVVEASAYN</sequence>
<proteinExistence type="predicted"/>
<organism evidence="1">
    <name type="scientific">Moorena producens (strain JHB)</name>
    <dbReference type="NCBI Taxonomy" id="1454205"/>
    <lineage>
        <taxon>Bacteria</taxon>
        <taxon>Bacillati</taxon>
        <taxon>Cyanobacteriota</taxon>
        <taxon>Cyanophyceae</taxon>
        <taxon>Coleofasciculales</taxon>
        <taxon>Coleofasciculaceae</taxon>
        <taxon>Moorena</taxon>
    </lineage>
</organism>
<evidence type="ECO:0008006" key="2">
    <source>
        <dbReference type="Google" id="ProtNLM"/>
    </source>
</evidence>
<dbReference type="AlphaFoldDB" id="A0A1D9GA05"/>
<reference evidence="1" key="2">
    <citation type="submission" date="2022-10" db="EMBL/GenBank/DDBJ databases">
        <authorList>
            <person name="Ngo T.-E."/>
        </authorList>
    </citation>
    <scope>NUCLEOTIDE SEQUENCE</scope>
    <source>
        <strain evidence="1">JHB</strain>
    </source>
</reference>
<evidence type="ECO:0000313" key="1">
    <source>
        <dbReference type="EMBL" id="AOY84220.2"/>
    </source>
</evidence>